<sequence>MKKFLLLGIVFLFFIPALYAAPYYDKGSQMFSFTVGTTVPTFTYFFNGQELRAGIGEDNTGMKVGGYGAISYQVFNTDKTAIGGEIGYDFNFSAENLLFTAVPFFAKYSYLPVQGQYDIPISFGLGGAYLKYNDAALMTLYANMQVGVTWYPGKNWGFGLNTGLWLIPEFNYIDELKEHNALAGFIPITLSVTYRQ</sequence>
<reference evidence="1" key="1">
    <citation type="submission" date="2019-08" db="EMBL/GenBank/DDBJ databases">
        <authorList>
            <person name="Kucharzyk K."/>
            <person name="Murdoch R.W."/>
            <person name="Higgins S."/>
            <person name="Loffler F."/>
        </authorList>
    </citation>
    <scope>NUCLEOTIDE SEQUENCE</scope>
</reference>
<evidence type="ECO:0008006" key="2">
    <source>
        <dbReference type="Google" id="ProtNLM"/>
    </source>
</evidence>
<protein>
    <recommendedName>
        <fullName evidence="2">Outer membrane protein beta-barrel domain-containing protein</fullName>
    </recommendedName>
</protein>
<dbReference type="AlphaFoldDB" id="A0A644Z1S7"/>
<dbReference type="NCBIfam" id="NF047328">
    <property type="entry name" value="OMP_TP0733"/>
    <property type="match status" value="1"/>
</dbReference>
<accession>A0A644Z1S7</accession>
<gene>
    <name evidence="1" type="ORF">SDC9_81383</name>
</gene>
<organism evidence="1">
    <name type="scientific">bioreactor metagenome</name>
    <dbReference type="NCBI Taxonomy" id="1076179"/>
    <lineage>
        <taxon>unclassified sequences</taxon>
        <taxon>metagenomes</taxon>
        <taxon>ecological metagenomes</taxon>
    </lineage>
</organism>
<comment type="caution">
    <text evidence="1">The sequence shown here is derived from an EMBL/GenBank/DDBJ whole genome shotgun (WGS) entry which is preliminary data.</text>
</comment>
<evidence type="ECO:0000313" key="1">
    <source>
        <dbReference type="EMBL" id="MPM34796.1"/>
    </source>
</evidence>
<name>A0A644Z1S7_9ZZZZ</name>
<dbReference type="EMBL" id="VSSQ01007081">
    <property type="protein sequence ID" value="MPM34796.1"/>
    <property type="molecule type" value="Genomic_DNA"/>
</dbReference>
<proteinExistence type="predicted"/>